<evidence type="ECO:0000313" key="1">
    <source>
        <dbReference type="EMBL" id="CAE7523461.1"/>
    </source>
</evidence>
<dbReference type="InterPro" id="IPR032675">
    <property type="entry name" value="LRR_dom_sf"/>
</dbReference>
<dbReference type="PANTHER" id="PTHR13318">
    <property type="entry name" value="PARTNER OF PAIRED, ISOFORM B-RELATED"/>
    <property type="match status" value="1"/>
</dbReference>
<dbReference type="OrthoDB" id="414454at2759"/>
<dbReference type="GO" id="GO:0019005">
    <property type="term" value="C:SCF ubiquitin ligase complex"/>
    <property type="evidence" value="ECO:0007669"/>
    <property type="project" value="TreeGrafter"/>
</dbReference>
<dbReference type="SMART" id="SM00367">
    <property type="entry name" value="LRR_CC"/>
    <property type="match status" value="3"/>
</dbReference>
<dbReference type="EMBL" id="CAJNDS010002551">
    <property type="protein sequence ID" value="CAE7523461.1"/>
    <property type="molecule type" value="Genomic_DNA"/>
</dbReference>
<accession>A0A812TJ06</accession>
<reference evidence="1" key="1">
    <citation type="submission" date="2021-02" db="EMBL/GenBank/DDBJ databases">
        <authorList>
            <person name="Dougan E. K."/>
            <person name="Rhodes N."/>
            <person name="Thang M."/>
            <person name="Chan C."/>
        </authorList>
    </citation>
    <scope>NUCLEOTIDE SEQUENCE</scope>
</reference>
<dbReference type="PANTHER" id="PTHR13318:SF190">
    <property type="entry name" value="PARTNER OF PAIRED, ISOFORM B"/>
    <property type="match status" value="1"/>
</dbReference>
<dbReference type="GO" id="GO:0031146">
    <property type="term" value="P:SCF-dependent proteasomal ubiquitin-dependent protein catabolic process"/>
    <property type="evidence" value="ECO:0007669"/>
    <property type="project" value="TreeGrafter"/>
</dbReference>
<proteinExistence type="predicted"/>
<evidence type="ECO:0000313" key="2">
    <source>
        <dbReference type="Proteomes" id="UP000604046"/>
    </source>
</evidence>
<name>A0A812TJ06_9DINO</name>
<organism evidence="1 2">
    <name type="scientific">Symbiodinium natans</name>
    <dbReference type="NCBI Taxonomy" id="878477"/>
    <lineage>
        <taxon>Eukaryota</taxon>
        <taxon>Sar</taxon>
        <taxon>Alveolata</taxon>
        <taxon>Dinophyceae</taxon>
        <taxon>Suessiales</taxon>
        <taxon>Symbiodiniaceae</taxon>
        <taxon>Symbiodinium</taxon>
    </lineage>
</organism>
<dbReference type="Proteomes" id="UP000604046">
    <property type="component" value="Unassembled WGS sequence"/>
</dbReference>
<dbReference type="Gene3D" id="3.80.10.10">
    <property type="entry name" value="Ribonuclease Inhibitor"/>
    <property type="match status" value="1"/>
</dbReference>
<sequence length="540" mass="59447">MATDEASVQAAAFLKAAEKGALDVLAAQFHSAPFIWLLEPAMVRHARGLSPAKFGNHWHASLFDVQPLERAELAELAELAPASSLGQAISVLSFVDILEATACNRKWRQLGCELTHIPALSTKPLHEQRENREDCESTKDNKEIRPILLPVLPCLLLVVSRFPRLRGEIGVFVVDWRPTYFDALEAGGGRLQALSLQLSEGVGERELSLILKSCPNLLRFCLSDYDLVGDIPGHFLWDLPSHLTELRLCLLRDLQDSALQAAVKAAPNLRSVHLEGVDELTDHGIAALGSLNLRELSLVFTRAASPQILESTLLHVLCDTHCTGLEALEFSERAGPSLVLSDQGANFAQALARHGRSLRALTLSGVVGLGDIAFQILAASCPNLRELSLYKPGHQLTSAGLQEGLRQLSLEHVSLGCVADFLGAFQAIRCAGLGLRSFEMTRYFRTAADESVLSVLQHLRSGYFPRLYSAIFRGTFSSEQVSTCYEDMSRDRWETADLSWVQLDDQTFSIRWPYPASAAKSCESFVTVHLQRCFKESDFG</sequence>
<keyword evidence="2" id="KW-1185">Reference proteome</keyword>
<dbReference type="AlphaFoldDB" id="A0A812TJ06"/>
<comment type="caution">
    <text evidence="1">The sequence shown here is derived from an EMBL/GenBank/DDBJ whole genome shotgun (WGS) entry which is preliminary data.</text>
</comment>
<dbReference type="SUPFAM" id="SSF52047">
    <property type="entry name" value="RNI-like"/>
    <property type="match status" value="1"/>
</dbReference>
<gene>
    <name evidence="1" type="primary">Fbxl2</name>
    <name evidence="1" type="ORF">SNAT2548_LOCUS29301</name>
</gene>
<dbReference type="InterPro" id="IPR006553">
    <property type="entry name" value="Leu-rich_rpt_Cys-con_subtyp"/>
</dbReference>
<protein>
    <submittedName>
        <fullName evidence="1">Fbxl2 protein</fullName>
    </submittedName>
</protein>